<organism evidence="1 2">
    <name type="scientific">Racocetra fulgida</name>
    <dbReference type="NCBI Taxonomy" id="60492"/>
    <lineage>
        <taxon>Eukaryota</taxon>
        <taxon>Fungi</taxon>
        <taxon>Fungi incertae sedis</taxon>
        <taxon>Mucoromycota</taxon>
        <taxon>Glomeromycotina</taxon>
        <taxon>Glomeromycetes</taxon>
        <taxon>Diversisporales</taxon>
        <taxon>Gigasporaceae</taxon>
        <taxon>Racocetra</taxon>
    </lineage>
</organism>
<keyword evidence="2" id="KW-1185">Reference proteome</keyword>
<comment type="caution">
    <text evidence="1">The sequence shown here is derived from an EMBL/GenBank/DDBJ whole genome shotgun (WGS) entry which is preliminary data.</text>
</comment>
<accession>A0A9N9P751</accession>
<reference evidence="1" key="1">
    <citation type="submission" date="2021-06" db="EMBL/GenBank/DDBJ databases">
        <authorList>
            <person name="Kallberg Y."/>
            <person name="Tangrot J."/>
            <person name="Rosling A."/>
        </authorList>
    </citation>
    <scope>NUCLEOTIDE SEQUENCE</scope>
    <source>
        <strain evidence="1">IN212</strain>
    </source>
</reference>
<dbReference type="AlphaFoldDB" id="A0A9N9P751"/>
<sequence>LYNQDRPIAIALSLRSNEAIEIGCVVGTFSSIDDTDLGIAKDTLNF</sequence>
<gene>
    <name evidence="1" type="ORF">RFULGI_LOCUS17275</name>
</gene>
<name>A0A9N9P751_9GLOM</name>
<protein>
    <submittedName>
        <fullName evidence="1">4433_t:CDS:1</fullName>
    </submittedName>
</protein>
<evidence type="ECO:0000313" key="2">
    <source>
        <dbReference type="Proteomes" id="UP000789396"/>
    </source>
</evidence>
<feature type="non-terminal residue" evidence="1">
    <location>
        <position position="46"/>
    </location>
</feature>
<evidence type="ECO:0000313" key="1">
    <source>
        <dbReference type="EMBL" id="CAG8796473.1"/>
    </source>
</evidence>
<dbReference type="EMBL" id="CAJVPZ010066800">
    <property type="protein sequence ID" value="CAG8796473.1"/>
    <property type="molecule type" value="Genomic_DNA"/>
</dbReference>
<proteinExistence type="predicted"/>
<dbReference type="Proteomes" id="UP000789396">
    <property type="component" value="Unassembled WGS sequence"/>
</dbReference>